<name>A0ABR0KBJ8_9EURO</name>
<feature type="compositionally biased region" description="Polar residues" evidence="1">
    <location>
        <begin position="231"/>
        <end position="242"/>
    </location>
</feature>
<organism evidence="2 3">
    <name type="scientific">Lithohypha guttulata</name>
    <dbReference type="NCBI Taxonomy" id="1690604"/>
    <lineage>
        <taxon>Eukaryota</taxon>
        <taxon>Fungi</taxon>
        <taxon>Dikarya</taxon>
        <taxon>Ascomycota</taxon>
        <taxon>Pezizomycotina</taxon>
        <taxon>Eurotiomycetes</taxon>
        <taxon>Chaetothyriomycetidae</taxon>
        <taxon>Chaetothyriales</taxon>
        <taxon>Trichomeriaceae</taxon>
        <taxon>Lithohypha</taxon>
    </lineage>
</organism>
<evidence type="ECO:0000256" key="1">
    <source>
        <dbReference type="SAM" id="MobiDB-lite"/>
    </source>
</evidence>
<protein>
    <recommendedName>
        <fullName evidence="4">RING-type domain-containing protein</fullName>
    </recommendedName>
</protein>
<feature type="compositionally biased region" description="Acidic residues" evidence="1">
    <location>
        <begin position="184"/>
        <end position="216"/>
    </location>
</feature>
<dbReference type="EMBL" id="JAVRRG010000050">
    <property type="protein sequence ID" value="KAK5092958.1"/>
    <property type="molecule type" value="Genomic_DNA"/>
</dbReference>
<dbReference type="Proteomes" id="UP001345013">
    <property type="component" value="Unassembled WGS sequence"/>
</dbReference>
<evidence type="ECO:0000313" key="3">
    <source>
        <dbReference type="Proteomes" id="UP001345013"/>
    </source>
</evidence>
<reference evidence="2 3" key="1">
    <citation type="submission" date="2023-08" db="EMBL/GenBank/DDBJ databases">
        <title>Black Yeasts Isolated from many extreme environments.</title>
        <authorList>
            <person name="Coleine C."/>
            <person name="Stajich J.E."/>
            <person name="Selbmann L."/>
        </authorList>
    </citation>
    <scope>NUCLEOTIDE SEQUENCE [LARGE SCALE GENOMIC DNA]</scope>
    <source>
        <strain evidence="2 3">CCFEE 5885</strain>
    </source>
</reference>
<evidence type="ECO:0000313" key="2">
    <source>
        <dbReference type="EMBL" id="KAK5092958.1"/>
    </source>
</evidence>
<sequence>MTTVADLRHILDLGDPLKHSPCIGYGQRNPDCRNPVASASRSQAEQVLNTIVRFWRAHDNVDDELHQLASLLLCKRNPQWQAEAKVEEWKRKMKKAGKRSAEANGSRASSRTSTPSSTRSSRSSTTHADSESVARSSKVPKSLTNKELLKELRRRLLDTADQMILDHFLKLADEVNDTFKKEDDSEDDSEDDADSSDDNSDASDDADNDHESDNDSNELQNVQAAARAPRQTPSQPSASTSAVARAHHRPSAEALRQARVAALSTTPGSTKSMVHGGPSSPLRQSHVECVVCLQPYDGDDQEPFWQCDACLIRVHRECFDAW</sequence>
<dbReference type="SUPFAM" id="SSF57903">
    <property type="entry name" value="FYVE/PHD zinc finger"/>
    <property type="match status" value="1"/>
</dbReference>
<dbReference type="InterPro" id="IPR011011">
    <property type="entry name" value="Znf_FYVE_PHD"/>
</dbReference>
<feature type="compositionally biased region" description="Low complexity" evidence="1">
    <location>
        <begin position="106"/>
        <end position="126"/>
    </location>
</feature>
<feature type="region of interest" description="Disordered" evidence="1">
    <location>
        <begin position="180"/>
        <end position="252"/>
    </location>
</feature>
<evidence type="ECO:0008006" key="4">
    <source>
        <dbReference type="Google" id="ProtNLM"/>
    </source>
</evidence>
<keyword evidence="3" id="KW-1185">Reference proteome</keyword>
<feature type="region of interest" description="Disordered" evidence="1">
    <location>
        <begin position="91"/>
        <end position="140"/>
    </location>
</feature>
<comment type="caution">
    <text evidence="2">The sequence shown here is derived from an EMBL/GenBank/DDBJ whole genome shotgun (WGS) entry which is preliminary data.</text>
</comment>
<proteinExistence type="predicted"/>
<gene>
    <name evidence="2" type="ORF">LTR24_004753</name>
</gene>
<accession>A0ABR0KBJ8</accession>